<dbReference type="Pfam" id="PF04782">
    <property type="entry name" value="DUF632"/>
    <property type="match status" value="1"/>
</dbReference>
<name>A0A7J0ELY1_9ERIC</name>
<proteinExistence type="predicted"/>
<feature type="compositionally biased region" description="Basic and acidic residues" evidence="2">
    <location>
        <begin position="485"/>
        <end position="498"/>
    </location>
</feature>
<dbReference type="OrthoDB" id="1925648at2759"/>
<evidence type="ECO:0000313" key="6">
    <source>
        <dbReference type="Proteomes" id="UP000585474"/>
    </source>
</evidence>
<dbReference type="Proteomes" id="UP000585474">
    <property type="component" value="Unassembled WGS sequence"/>
</dbReference>
<feature type="coiled-coil region" evidence="1">
    <location>
        <begin position="896"/>
        <end position="923"/>
    </location>
</feature>
<dbReference type="PANTHER" id="PTHR21450">
    <property type="entry name" value="PROTEIN ALTERED PHOSPHATE STARVATION RESPONSE 1"/>
    <property type="match status" value="1"/>
</dbReference>
<accession>A0A7J0ELY1</accession>
<evidence type="ECO:0000256" key="2">
    <source>
        <dbReference type="SAM" id="MobiDB-lite"/>
    </source>
</evidence>
<sequence length="956" mass="107061">MGCGLAKMDNSNLGSLCRERKELIKAAKDSRYALASAHMFYFQSLLNVGNALFRLVEEEVLTSVEQPANADSDHQSTGEGSHLEFSSLESDTDIGSLTDYVHEGSEASELSSGEDEGQPRVNSNEYHVQKSSGYVSTGAYEQPQVVDATAQWHNSSKIEYQYPQYENVFFSGGPTNFQPNGPWFLQHGNGESFSGPMKFSYINPRFAQNRNLVSFGGLMDFPPAISFGGLMNFPPNNLKFHNSGGGDSFEDPMKSNLRSPMYGNVIVNGGLMNFTDNNLRLDHRGTANFPPNAFTFLQYGTGVPYGGPMDFLPDDSYHDLKQRHSTSQSPPPPEVSAWDYFNPFTVIDDIFSSDYFEGRYESNFSSIDPNLREVREKEGIPDLEEESEQDLVEEEPTEIELEVNNRDNTNVDSGDGSSEAVPLKGNSREGNSEAAPLKDGKDVLLAQEKETTGNHGVPAAQERDPESIVKDTESSSDKSSCLVGEENKSRETVETQEALKQEDASSIRVSSTTFDMHGSRNLVEVLTEIKDAFETAVDQGKDVSVALEAGKLQHQPRSAILKAFSHRILSFVSPSVATSTSPMYVKLKRSAFGAANKYKAWNGNPEKEACVTSANLSSTLEKLYVWERKLYKEVKVEERLRVIYDKEWKKLKELDDRGAESSKIDATHDSIKKLLPKIKVSVSTVDAISRRIHKLRDEELQSQLNALIHRFMGMWKFMVECHQKQLKATMEARTHVQLAKASTERNSSIEATQRLEMEILNWAAGFSDWVNTQKAFVKFLNGCLMKCLLQEPEETPDGIAPFSPTRLGAPSIFITCNDWQRAIENVSETEVSKAMHDFASTLHQLHEKLDEERHRRLKVEYLSKLLEKRVKSLCRERGINLDSEGTTEGGIVHADLDSMKNRLDEEKTRHEEAIKQVNDAASQGLRAGLIRVFKALDIFSLEMLKSYEQVRIPNGE</sequence>
<feature type="region of interest" description="Disordered" evidence="2">
    <location>
        <begin position="314"/>
        <end position="336"/>
    </location>
</feature>
<organism evidence="5 6">
    <name type="scientific">Actinidia rufa</name>
    <dbReference type="NCBI Taxonomy" id="165716"/>
    <lineage>
        <taxon>Eukaryota</taxon>
        <taxon>Viridiplantae</taxon>
        <taxon>Streptophyta</taxon>
        <taxon>Embryophyta</taxon>
        <taxon>Tracheophyta</taxon>
        <taxon>Spermatophyta</taxon>
        <taxon>Magnoliopsida</taxon>
        <taxon>eudicotyledons</taxon>
        <taxon>Gunneridae</taxon>
        <taxon>Pentapetalae</taxon>
        <taxon>asterids</taxon>
        <taxon>Ericales</taxon>
        <taxon>Actinidiaceae</taxon>
        <taxon>Actinidia</taxon>
    </lineage>
</organism>
<evidence type="ECO:0000259" key="3">
    <source>
        <dbReference type="Pfam" id="PF04782"/>
    </source>
</evidence>
<dbReference type="PANTHER" id="PTHR21450:SF43">
    <property type="entry name" value="DUF630 FAMILY PROTEIN"/>
    <property type="match status" value="1"/>
</dbReference>
<feature type="compositionally biased region" description="Polar residues" evidence="2">
    <location>
        <begin position="406"/>
        <end position="416"/>
    </location>
</feature>
<feature type="compositionally biased region" description="Basic and acidic residues" evidence="2">
    <location>
        <begin position="461"/>
        <end position="476"/>
    </location>
</feature>
<feature type="region of interest" description="Disordered" evidence="2">
    <location>
        <begin position="379"/>
        <end position="498"/>
    </location>
</feature>
<comment type="caution">
    <text evidence="5">The sequence shown here is derived from an EMBL/GenBank/DDBJ whole genome shotgun (WGS) entry which is preliminary data.</text>
</comment>
<feature type="domain" description="DUF632" evidence="3">
    <location>
        <begin position="522"/>
        <end position="843"/>
    </location>
</feature>
<keyword evidence="1" id="KW-0175">Coiled coil</keyword>
<evidence type="ECO:0000313" key="5">
    <source>
        <dbReference type="EMBL" id="GFY87484.1"/>
    </source>
</evidence>
<feature type="compositionally biased region" description="Acidic residues" evidence="2">
    <location>
        <begin position="381"/>
        <end position="401"/>
    </location>
</feature>
<dbReference type="Pfam" id="PF04783">
    <property type="entry name" value="DUF630"/>
    <property type="match status" value="1"/>
</dbReference>
<evidence type="ECO:0000259" key="4">
    <source>
        <dbReference type="Pfam" id="PF04783"/>
    </source>
</evidence>
<dbReference type="InterPro" id="IPR006868">
    <property type="entry name" value="DUF630"/>
</dbReference>
<keyword evidence="6" id="KW-1185">Reference proteome</keyword>
<feature type="domain" description="DUF630" evidence="4">
    <location>
        <begin position="1"/>
        <end position="59"/>
    </location>
</feature>
<dbReference type="InterPro" id="IPR006867">
    <property type="entry name" value="DUF632"/>
</dbReference>
<gene>
    <name evidence="5" type="ORF">Acr_05g0011230</name>
</gene>
<reference evidence="5 6" key="1">
    <citation type="submission" date="2019-07" db="EMBL/GenBank/DDBJ databases">
        <title>De Novo Assembly of kiwifruit Actinidia rufa.</title>
        <authorList>
            <person name="Sugita-Konishi S."/>
            <person name="Sato K."/>
            <person name="Mori E."/>
            <person name="Abe Y."/>
            <person name="Kisaki G."/>
            <person name="Hamano K."/>
            <person name="Suezawa K."/>
            <person name="Otani M."/>
            <person name="Fukuda T."/>
            <person name="Manabe T."/>
            <person name="Gomi K."/>
            <person name="Tabuchi M."/>
            <person name="Akimitsu K."/>
            <person name="Kataoka I."/>
        </authorList>
    </citation>
    <scope>NUCLEOTIDE SEQUENCE [LARGE SCALE GENOMIC DNA]</scope>
    <source>
        <strain evidence="6">cv. Fuchu</strain>
    </source>
</reference>
<evidence type="ECO:0000256" key="1">
    <source>
        <dbReference type="SAM" id="Coils"/>
    </source>
</evidence>
<dbReference type="AlphaFoldDB" id="A0A7J0ELY1"/>
<protein>
    <submittedName>
        <fullName evidence="5">DUF630 family protein, putative</fullName>
    </submittedName>
</protein>
<feature type="compositionally biased region" description="Basic and acidic residues" evidence="2">
    <location>
        <begin position="426"/>
        <end position="452"/>
    </location>
</feature>
<dbReference type="EMBL" id="BJWL01000005">
    <property type="protein sequence ID" value="GFY87484.1"/>
    <property type="molecule type" value="Genomic_DNA"/>
</dbReference>